<dbReference type="PROSITE" id="PS01128">
    <property type="entry name" value="SHIKIMATE_KINASE"/>
    <property type="match status" value="1"/>
</dbReference>
<keyword evidence="13" id="KW-1185">Reference proteome</keyword>
<evidence type="ECO:0000256" key="7">
    <source>
        <dbReference type="ARBA" id="ARBA00022777"/>
    </source>
</evidence>
<comment type="caution">
    <text evidence="11">Lacks conserved residue(s) required for the propagation of feature annotation.</text>
</comment>
<dbReference type="SUPFAM" id="SSF52540">
    <property type="entry name" value="P-loop containing nucleoside triphosphate hydrolases"/>
    <property type="match status" value="1"/>
</dbReference>
<sequence>MGYMQSRIIYLVGPMGAGKSTIGRLLANDLGLSFTDTDQEIEARCGAEIAWIFDVEGEEGFRKREAEVLRDLSQQPAQIIATGGGTVMYAENRKIISATGFVVFLDAAVDTLVRRMEKDKSRPLLQKPNRDEVIRDLYAEREPVYRELADVVVSTSRGNPRQVVNKIVDALNQ</sequence>
<keyword evidence="11" id="KW-0460">Magnesium</keyword>
<keyword evidence="8 11" id="KW-0067">ATP-binding</keyword>
<comment type="subcellular location">
    <subcellularLocation>
        <location evidence="11">Cytoplasm</location>
    </subcellularLocation>
</comment>
<evidence type="ECO:0000313" key="12">
    <source>
        <dbReference type="EMBL" id="GAA4648442.1"/>
    </source>
</evidence>
<protein>
    <recommendedName>
        <fullName evidence="3 11">Shikimate kinase</fullName>
        <shortName evidence="11">SK</shortName>
        <ecNumber evidence="3 11">2.7.1.71</ecNumber>
    </recommendedName>
</protein>
<keyword evidence="6 11" id="KW-0547">Nucleotide-binding</keyword>
<evidence type="ECO:0000256" key="10">
    <source>
        <dbReference type="ARBA" id="ARBA00048567"/>
    </source>
</evidence>
<organism evidence="12 13">
    <name type="scientific">Kistimonas scapharcae</name>
    <dbReference type="NCBI Taxonomy" id="1036133"/>
    <lineage>
        <taxon>Bacteria</taxon>
        <taxon>Pseudomonadati</taxon>
        <taxon>Pseudomonadota</taxon>
        <taxon>Gammaproteobacteria</taxon>
        <taxon>Oceanospirillales</taxon>
        <taxon>Endozoicomonadaceae</taxon>
        <taxon>Kistimonas</taxon>
    </lineage>
</organism>
<keyword evidence="5 11" id="KW-0808">Transferase</keyword>
<feature type="binding site" evidence="11">
    <location>
        <position position="20"/>
    </location>
    <ligand>
        <name>Mg(2+)</name>
        <dbReference type="ChEBI" id="CHEBI:18420"/>
    </ligand>
</feature>
<feature type="binding site" evidence="11">
    <location>
        <begin position="16"/>
        <end position="21"/>
    </location>
    <ligand>
        <name>ATP</name>
        <dbReference type="ChEBI" id="CHEBI:30616"/>
    </ligand>
</feature>
<dbReference type="PANTHER" id="PTHR21087">
    <property type="entry name" value="SHIKIMATE KINASE"/>
    <property type="match status" value="1"/>
</dbReference>
<dbReference type="EC" id="2.7.1.71" evidence="3 11"/>
<evidence type="ECO:0000256" key="8">
    <source>
        <dbReference type="ARBA" id="ARBA00022840"/>
    </source>
</evidence>
<keyword evidence="7 11" id="KW-0418">Kinase</keyword>
<feature type="binding site" evidence="11">
    <location>
        <position position="38"/>
    </location>
    <ligand>
        <name>substrate</name>
    </ligand>
</feature>
<dbReference type="Gene3D" id="3.40.50.300">
    <property type="entry name" value="P-loop containing nucleotide triphosphate hydrolases"/>
    <property type="match status" value="1"/>
</dbReference>
<feature type="binding site" evidence="11">
    <location>
        <position position="122"/>
    </location>
    <ligand>
        <name>ATP</name>
        <dbReference type="ChEBI" id="CHEBI:30616"/>
    </ligand>
</feature>
<evidence type="ECO:0000256" key="9">
    <source>
        <dbReference type="ARBA" id="ARBA00023141"/>
    </source>
</evidence>
<keyword evidence="4 11" id="KW-0028">Amino-acid biosynthesis</keyword>
<reference evidence="13" key="1">
    <citation type="journal article" date="2019" name="Int. J. Syst. Evol. Microbiol.">
        <title>The Global Catalogue of Microorganisms (GCM) 10K type strain sequencing project: providing services to taxonomists for standard genome sequencing and annotation.</title>
        <authorList>
            <consortium name="The Broad Institute Genomics Platform"/>
            <consortium name="The Broad Institute Genome Sequencing Center for Infectious Disease"/>
            <person name="Wu L."/>
            <person name="Ma J."/>
        </authorList>
    </citation>
    <scope>NUCLEOTIDE SEQUENCE [LARGE SCALE GENOMIC DNA]</scope>
    <source>
        <strain evidence="13">JCM 17805</strain>
    </source>
</reference>
<evidence type="ECO:0000256" key="1">
    <source>
        <dbReference type="ARBA" id="ARBA00004842"/>
    </source>
</evidence>
<comment type="subunit">
    <text evidence="11">Monomer.</text>
</comment>
<proteinExistence type="inferred from homology"/>
<evidence type="ECO:0000256" key="4">
    <source>
        <dbReference type="ARBA" id="ARBA00022605"/>
    </source>
</evidence>
<comment type="catalytic activity">
    <reaction evidence="10 11">
        <text>shikimate + ATP = 3-phosphoshikimate + ADP + H(+)</text>
        <dbReference type="Rhea" id="RHEA:13121"/>
        <dbReference type="ChEBI" id="CHEBI:15378"/>
        <dbReference type="ChEBI" id="CHEBI:30616"/>
        <dbReference type="ChEBI" id="CHEBI:36208"/>
        <dbReference type="ChEBI" id="CHEBI:145989"/>
        <dbReference type="ChEBI" id="CHEBI:456216"/>
        <dbReference type="EC" id="2.7.1.71"/>
    </reaction>
</comment>
<evidence type="ECO:0000313" key="13">
    <source>
        <dbReference type="Proteomes" id="UP001500604"/>
    </source>
</evidence>
<keyword evidence="11" id="KW-0479">Metal-binding</keyword>
<comment type="cofactor">
    <cofactor evidence="11">
        <name>Mg(2+)</name>
        <dbReference type="ChEBI" id="CHEBI:18420"/>
    </cofactor>
    <text evidence="11">Binds 1 Mg(2+) ion per subunit.</text>
</comment>
<comment type="caution">
    <text evidence="12">The sequence shown here is derived from an EMBL/GenBank/DDBJ whole genome shotgun (WGS) entry which is preliminary data.</text>
</comment>
<dbReference type="InterPro" id="IPR023000">
    <property type="entry name" value="Shikimate_kinase_CS"/>
</dbReference>
<keyword evidence="11" id="KW-0963">Cytoplasm</keyword>
<evidence type="ECO:0000256" key="11">
    <source>
        <dbReference type="HAMAP-Rule" id="MF_00109"/>
    </source>
</evidence>
<dbReference type="InterPro" id="IPR000623">
    <property type="entry name" value="Shikimate_kinase/TSH1"/>
</dbReference>
<dbReference type="InterPro" id="IPR031322">
    <property type="entry name" value="Shikimate/glucono_kinase"/>
</dbReference>
<dbReference type="PANTHER" id="PTHR21087:SF16">
    <property type="entry name" value="SHIKIMATE KINASE 1, CHLOROPLASTIC"/>
    <property type="match status" value="1"/>
</dbReference>
<dbReference type="CDD" id="cd00464">
    <property type="entry name" value="SK"/>
    <property type="match status" value="1"/>
</dbReference>
<dbReference type="HAMAP" id="MF_00109">
    <property type="entry name" value="Shikimate_kinase"/>
    <property type="match status" value="1"/>
</dbReference>
<evidence type="ECO:0000256" key="2">
    <source>
        <dbReference type="ARBA" id="ARBA00006997"/>
    </source>
</evidence>
<dbReference type="Proteomes" id="UP001500604">
    <property type="component" value="Unassembled WGS sequence"/>
</dbReference>
<evidence type="ECO:0000256" key="6">
    <source>
        <dbReference type="ARBA" id="ARBA00022741"/>
    </source>
</evidence>
<dbReference type="Pfam" id="PF01202">
    <property type="entry name" value="SKI"/>
    <property type="match status" value="1"/>
</dbReference>
<evidence type="ECO:0000256" key="3">
    <source>
        <dbReference type="ARBA" id="ARBA00012154"/>
    </source>
</evidence>
<comment type="pathway">
    <text evidence="1 11">Metabolic intermediate biosynthesis; chorismate biosynthesis; chorismate from D-erythrose 4-phosphate and phosphoenolpyruvate: step 5/7.</text>
</comment>
<gene>
    <name evidence="11 12" type="primary">aroK</name>
    <name evidence="12" type="ORF">GCM10023116_07110</name>
</gene>
<dbReference type="InterPro" id="IPR027417">
    <property type="entry name" value="P-loop_NTPase"/>
</dbReference>
<dbReference type="EMBL" id="BAABFL010000074">
    <property type="protein sequence ID" value="GAA4648442.1"/>
    <property type="molecule type" value="Genomic_DNA"/>
</dbReference>
<feature type="binding site" evidence="11">
    <location>
        <position position="84"/>
    </location>
    <ligand>
        <name>substrate</name>
    </ligand>
</feature>
<evidence type="ECO:0000256" key="5">
    <source>
        <dbReference type="ARBA" id="ARBA00022679"/>
    </source>
</evidence>
<name>A0ABP8UXV5_9GAMM</name>
<feature type="binding site" evidence="11">
    <location>
        <position position="141"/>
    </location>
    <ligand>
        <name>substrate</name>
    </ligand>
</feature>
<keyword evidence="9 11" id="KW-0057">Aromatic amino acid biosynthesis</keyword>
<comment type="function">
    <text evidence="11">Catalyzes the specific phosphorylation of the 3-hydroxyl group of shikimic acid using ATP as a cosubstrate.</text>
</comment>
<comment type="similarity">
    <text evidence="2 11">Belongs to the shikimate kinase family.</text>
</comment>
<dbReference type="NCBIfam" id="NF003456">
    <property type="entry name" value="PRK05057.1"/>
    <property type="match status" value="1"/>
</dbReference>
<accession>A0ABP8UXV5</accession>
<dbReference type="GO" id="GO:0016301">
    <property type="term" value="F:kinase activity"/>
    <property type="evidence" value="ECO:0007669"/>
    <property type="project" value="UniProtKB-KW"/>
</dbReference>
<dbReference type="PRINTS" id="PR01100">
    <property type="entry name" value="SHIKIMTKNASE"/>
</dbReference>
<feature type="binding site" evidence="11">
    <location>
        <position position="62"/>
    </location>
    <ligand>
        <name>substrate</name>
    </ligand>
</feature>